<dbReference type="PROSITE" id="PS00107">
    <property type="entry name" value="PROTEIN_KINASE_ATP"/>
    <property type="match status" value="1"/>
</dbReference>
<dbReference type="Pfam" id="PF00069">
    <property type="entry name" value="Pkinase"/>
    <property type="match status" value="1"/>
</dbReference>
<evidence type="ECO:0000256" key="4">
    <source>
        <dbReference type="ARBA" id="ARBA00022679"/>
    </source>
</evidence>
<feature type="compositionally biased region" description="Acidic residues" evidence="11">
    <location>
        <begin position="753"/>
        <end position="762"/>
    </location>
</feature>
<comment type="catalytic activity">
    <reaction evidence="8">
        <text>L-threonyl-[protein] + ATP = O-phospho-L-threonyl-[protein] + ADP + H(+)</text>
        <dbReference type="Rhea" id="RHEA:46608"/>
        <dbReference type="Rhea" id="RHEA-COMP:11060"/>
        <dbReference type="Rhea" id="RHEA-COMP:11605"/>
        <dbReference type="ChEBI" id="CHEBI:15378"/>
        <dbReference type="ChEBI" id="CHEBI:30013"/>
        <dbReference type="ChEBI" id="CHEBI:30616"/>
        <dbReference type="ChEBI" id="CHEBI:61977"/>
        <dbReference type="ChEBI" id="CHEBI:456216"/>
        <dbReference type="EC" id="2.7.11.22"/>
    </reaction>
</comment>
<feature type="compositionally biased region" description="Pro residues" evidence="11">
    <location>
        <begin position="765"/>
        <end position="783"/>
    </location>
</feature>
<feature type="compositionally biased region" description="Pro residues" evidence="11">
    <location>
        <begin position="807"/>
        <end position="829"/>
    </location>
</feature>
<feature type="compositionally biased region" description="Pro residues" evidence="11">
    <location>
        <begin position="587"/>
        <end position="598"/>
    </location>
</feature>
<feature type="compositionally biased region" description="Acidic residues" evidence="11">
    <location>
        <begin position="726"/>
        <end position="736"/>
    </location>
</feature>
<feature type="compositionally biased region" description="Pro residues" evidence="11">
    <location>
        <begin position="414"/>
        <end position="423"/>
    </location>
</feature>
<feature type="compositionally biased region" description="Basic and acidic residues" evidence="11">
    <location>
        <begin position="606"/>
        <end position="626"/>
    </location>
</feature>
<dbReference type="PANTHER" id="PTHR24056:SF546">
    <property type="entry name" value="CYCLIN-DEPENDENT KINASE 12"/>
    <property type="match status" value="1"/>
</dbReference>
<dbReference type="InterPro" id="IPR000719">
    <property type="entry name" value="Prot_kinase_dom"/>
</dbReference>
<feature type="compositionally biased region" description="Basic and acidic residues" evidence="11">
    <location>
        <begin position="150"/>
        <end position="185"/>
    </location>
</feature>
<keyword evidence="14" id="KW-1185">Reference proteome</keyword>
<feature type="compositionally biased region" description="Basic and acidic residues" evidence="11">
    <location>
        <begin position="196"/>
        <end position="222"/>
    </location>
</feature>
<accession>A0A2N5RVF4</accession>
<feature type="compositionally biased region" description="Basic residues" evidence="11">
    <location>
        <begin position="490"/>
        <end position="510"/>
    </location>
</feature>
<feature type="region of interest" description="Disordered" evidence="11">
    <location>
        <begin position="135"/>
        <end position="977"/>
    </location>
</feature>
<evidence type="ECO:0000313" key="13">
    <source>
        <dbReference type="EMBL" id="PLW04958.1"/>
    </source>
</evidence>
<dbReference type="OrthoDB" id="204883at2759"/>
<evidence type="ECO:0000313" key="14">
    <source>
        <dbReference type="Proteomes" id="UP000235388"/>
    </source>
</evidence>
<feature type="compositionally biased region" description="Low complexity" evidence="11">
    <location>
        <begin position="554"/>
        <end position="568"/>
    </location>
</feature>
<comment type="caution">
    <text evidence="13">The sequence shown here is derived from an EMBL/GenBank/DDBJ whole genome shotgun (WGS) entry which is preliminary data.</text>
</comment>
<comment type="catalytic activity">
    <reaction evidence="9">
        <text>L-seryl-[protein] + ATP = O-phospho-L-seryl-[protein] + ADP + H(+)</text>
        <dbReference type="Rhea" id="RHEA:17989"/>
        <dbReference type="Rhea" id="RHEA-COMP:9863"/>
        <dbReference type="Rhea" id="RHEA-COMP:11604"/>
        <dbReference type="ChEBI" id="CHEBI:15378"/>
        <dbReference type="ChEBI" id="CHEBI:29999"/>
        <dbReference type="ChEBI" id="CHEBI:30616"/>
        <dbReference type="ChEBI" id="CHEBI:83421"/>
        <dbReference type="ChEBI" id="CHEBI:456216"/>
        <dbReference type="EC" id="2.7.11.22"/>
    </reaction>
</comment>
<feature type="compositionally biased region" description="Basic residues" evidence="11">
    <location>
        <begin position="569"/>
        <end position="580"/>
    </location>
</feature>
<dbReference type="Gene3D" id="1.10.510.10">
    <property type="entry name" value="Transferase(Phosphotransferase) domain 1"/>
    <property type="match status" value="1"/>
</dbReference>
<dbReference type="InterPro" id="IPR008271">
    <property type="entry name" value="Ser/Thr_kinase_AS"/>
</dbReference>
<evidence type="ECO:0000256" key="6">
    <source>
        <dbReference type="ARBA" id="ARBA00022777"/>
    </source>
</evidence>
<dbReference type="GO" id="GO:0008024">
    <property type="term" value="C:cyclin/CDK positive transcription elongation factor complex"/>
    <property type="evidence" value="ECO:0007669"/>
    <property type="project" value="TreeGrafter"/>
</dbReference>
<dbReference type="InterPro" id="IPR050108">
    <property type="entry name" value="CDK"/>
</dbReference>
<feature type="compositionally biased region" description="Pro residues" evidence="11">
    <location>
        <begin position="891"/>
        <end position="901"/>
    </location>
</feature>
<dbReference type="InterPro" id="IPR017441">
    <property type="entry name" value="Protein_kinase_ATP_BS"/>
</dbReference>
<dbReference type="PROSITE" id="PS50011">
    <property type="entry name" value="PROTEIN_KINASE_DOM"/>
    <property type="match status" value="1"/>
</dbReference>
<keyword evidence="6" id="KW-0418">Kinase</keyword>
<dbReference type="GO" id="GO:0030332">
    <property type="term" value="F:cyclin binding"/>
    <property type="evidence" value="ECO:0007669"/>
    <property type="project" value="TreeGrafter"/>
</dbReference>
<feature type="compositionally biased region" description="Basic residues" evidence="11">
    <location>
        <begin position="856"/>
        <end position="866"/>
    </location>
</feature>
<evidence type="ECO:0000256" key="5">
    <source>
        <dbReference type="ARBA" id="ARBA00022741"/>
    </source>
</evidence>
<keyword evidence="4" id="KW-0808">Transferase</keyword>
<gene>
    <name evidence="13" type="ORF">PCANC_28660</name>
</gene>
<evidence type="ECO:0000259" key="12">
    <source>
        <dbReference type="PROSITE" id="PS50011"/>
    </source>
</evidence>
<name>A0A2N5RVF4_9BASI</name>
<feature type="compositionally biased region" description="Polar residues" evidence="11">
    <location>
        <begin position="1"/>
        <end position="10"/>
    </location>
</feature>
<feature type="compositionally biased region" description="Pro residues" evidence="11">
    <location>
        <begin position="627"/>
        <end position="637"/>
    </location>
</feature>
<dbReference type="GO" id="GO:0004693">
    <property type="term" value="F:cyclin-dependent protein serine/threonine kinase activity"/>
    <property type="evidence" value="ECO:0007669"/>
    <property type="project" value="UniProtKB-EC"/>
</dbReference>
<evidence type="ECO:0000256" key="1">
    <source>
        <dbReference type="ARBA" id="ARBA00006485"/>
    </source>
</evidence>
<feature type="compositionally biased region" description="Basic residues" evidence="11">
    <location>
        <begin position="378"/>
        <end position="396"/>
    </location>
</feature>
<feature type="region of interest" description="Disordered" evidence="11">
    <location>
        <begin position="1"/>
        <end position="96"/>
    </location>
</feature>
<dbReference type="GO" id="GO:0005524">
    <property type="term" value="F:ATP binding"/>
    <property type="evidence" value="ECO:0007669"/>
    <property type="project" value="UniProtKB-UniRule"/>
</dbReference>
<keyword evidence="7 10" id="KW-0067">ATP-binding</keyword>
<dbReference type="InterPro" id="IPR011009">
    <property type="entry name" value="Kinase-like_dom_sf"/>
</dbReference>
<evidence type="ECO:0000256" key="9">
    <source>
        <dbReference type="ARBA" id="ARBA00048367"/>
    </source>
</evidence>
<reference evidence="13 14" key="1">
    <citation type="submission" date="2017-11" db="EMBL/GenBank/DDBJ databases">
        <title>De novo assembly and phasing of dikaryotic genomes from two isolates of Puccinia coronata f. sp. avenae, the causal agent of oat crown rust.</title>
        <authorList>
            <person name="Miller M.E."/>
            <person name="Zhang Y."/>
            <person name="Omidvar V."/>
            <person name="Sperschneider J."/>
            <person name="Schwessinger B."/>
            <person name="Raley C."/>
            <person name="Palmer J.M."/>
            <person name="Garnica D."/>
            <person name="Upadhyaya N."/>
            <person name="Rathjen J."/>
            <person name="Taylor J.M."/>
            <person name="Park R.F."/>
            <person name="Dodds P.N."/>
            <person name="Hirsch C.D."/>
            <person name="Kianian S.F."/>
            <person name="Figueroa M."/>
        </authorList>
    </citation>
    <scope>NUCLEOTIDE SEQUENCE [LARGE SCALE GENOMIC DNA]</scope>
    <source>
        <strain evidence="13">12NC29</strain>
    </source>
</reference>
<feature type="compositionally biased region" description="Polar residues" evidence="11">
    <location>
        <begin position="907"/>
        <end position="924"/>
    </location>
</feature>
<feature type="compositionally biased region" description="Polar residues" evidence="11">
    <location>
        <begin position="274"/>
        <end position="284"/>
    </location>
</feature>
<dbReference type="GO" id="GO:0008353">
    <property type="term" value="F:RNA polymerase II CTD heptapeptide repeat kinase activity"/>
    <property type="evidence" value="ECO:0007669"/>
    <property type="project" value="TreeGrafter"/>
</dbReference>
<dbReference type="FunFam" id="3.30.200.20:FF:000375">
    <property type="entry name" value="Cell division related protein kinase 2"/>
    <property type="match status" value="1"/>
</dbReference>
<evidence type="ECO:0000256" key="7">
    <source>
        <dbReference type="ARBA" id="ARBA00022840"/>
    </source>
</evidence>
<evidence type="ECO:0000256" key="10">
    <source>
        <dbReference type="PROSITE-ProRule" id="PRU10141"/>
    </source>
</evidence>
<keyword evidence="5 10" id="KW-0547">Nucleotide-binding</keyword>
<dbReference type="PANTHER" id="PTHR24056">
    <property type="entry name" value="CELL DIVISION PROTEIN KINASE"/>
    <property type="match status" value="1"/>
</dbReference>
<feature type="domain" description="Protein kinase" evidence="12">
    <location>
        <begin position="1023"/>
        <end position="1320"/>
    </location>
</feature>
<evidence type="ECO:0000256" key="3">
    <source>
        <dbReference type="ARBA" id="ARBA00022527"/>
    </source>
</evidence>
<dbReference type="Gene3D" id="3.30.200.20">
    <property type="entry name" value="Phosphorylase Kinase, domain 1"/>
    <property type="match status" value="1"/>
</dbReference>
<proteinExistence type="inferred from homology"/>
<keyword evidence="3" id="KW-0723">Serine/threonine-protein kinase</keyword>
<dbReference type="SUPFAM" id="SSF56112">
    <property type="entry name" value="Protein kinase-like (PK-like)"/>
    <property type="match status" value="1"/>
</dbReference>
<dbReference type="SMART" id="SM00220">
    <property type="entry name" value="S_TKc"/>
    <property type="match status" value="1"/>
</dbReference>
<dbReference type="Proteomes" id="UP000235388">
    <property type="component" value="Unassembled WGS sequence"/>
</dbReference>
<dbReference type="FunFam" id="1.10.510.10:FF:000562">
    <property type="entry name" value="Serine/threonine-protein kinase bur1"/>
    <property type="match status" value="1"/>
</dbReference>
<dbReference type="EC" id="2.7.11.22" evidence="2"/>
<feature type="compositionally biased region" description="Basic residues" evidence="11">
    <location>
        <begin position="79"/>
        <end position="90"/>
    </location>
</feature>
<feature type="binding site" evidence="10">
    <location>
        <position position="1052"/>
    </location>
    <ligand>
        <name>ATP</name>
        <dbReference type="ChEBI" id="CHEBI:30616"/>
    </ligand>
</feature>
<feature type="compositionally biased region" description="Basic and acidic residues" evidence="11">
    <location>
        <begin position="319"/>
        <end position="336"/>
    </location>
</feature>
<comment type="similarity">
    <text evidence="1">Belongs to the protein kinase superfamily. CMGC Ser/Thr protein kinase family. CDC2/CDKX subfamily.</text>
</comment>
<dbReference type="EMBL" id="PGCJ01001524">
    <property type="protein sequence ID" value="PLW04958.1"/>
    <property type="molecule type" value="Genomic_DNA"/>
</dbReference>
<dbReference type="CDD" id="cd07840">
    <property type="entry name" value="STKc_CDK9_like"/>
    <property type="match status" value="1"/>
</dbReference>
<evidence type="ECO:0000256" key="2">
    <source>
        <dbReference type="ARBA" id="ARBA00012425"/>
    </source>
</evidence>
<feature type="compositionally biased region" description="Pro residues" evidence="11">
    <location>
        <begin position="677"/>
        <end position="688"/>
    </location>
</feature>
<feature type="compositionally biased region" description="Polar residues" evidence="11">
    <location>
        <begin position="29"/>
        <end position="38"/>
    </location>
</feature>
<feature type="compositionally biased region" description="Basic and acidic residues" evidence="11">
    <location>
        <begin position="245"/>
        <end position="254"/>
    </location>
</feature>
<protein>
    <recommendedName>
        <fullName evidence="2">cyclin-dependent kinase</fullName>
        <ecNumber evidence="2">2.7.11.22</ecNumber>
    </recommendedName>
</protein>
<feature type="compositionally biased region" description="Acidic residues" evidence="11">
    <location>
        <begin position="14"/>
        <end position="28"/>
    </location>
</feature>
<dbReference type="STRING" id="200324.A0A2N5RVF4"/>
<dbReference type="PROSITE" id="PS00108">
    <property type="entry name" value="PROTEIN_KINASE_ST"/>
    <property type="match status" value="1"/>
</dbReference>
<feature type="compositionally biased region" description="Basic residues" evidence="11">
    <location>
        <begin position="337"/>
        <end position="350"/>
    </location>
</feature>
<sequence length="1355" mass="153847">MRDPSTQPRNQAVLEEDPVEDSISESDPQENSTTSSHSRLPKSADRNRGVDVGAVDPVDDSRPRQVLAPAEGKGTSSAQRRRRTARKRILKTASSTISQPAIHSLLLGVRNPSIHIQTENETTPQLHLIVAAHHLPPAPRGPSYQQPSSRSRDRDMKRSYDGDRSRVAPRDRDHPRDDDLDERATYDYNGRTADQSSREWNRASDKDRDRYRARGQYEDRQPSNHYQRYRPRSNRNDTEPVFARDGNERRDYRQADQSAQRYSEKRHHQFSYDRWTSNRQSDYSSRARYQGHYRQSSSHHRRPYSPRAAPSPGKSPMRRPLDPRRSSALDQHDDRLPKRRKLSYRSHSRSRNREAGLTRSASPSRSRSRTPINCYSRSRSRSRARSGRASRVRSRSSSHSSSTNLYYAQARSPSPVPPNPPRPPKSKLRPSSAAREVEVLAYDSVHSKSPSQSPPRPPRRPRSFRSRTPPSELSGSDLDGRPCDVTTRSRSPRRSRSRSRSATRRPRHRSTSPSVISGYSRTPFERRSTSRSPSARTSSDRRFSSSSRHRHRSLSPSRSSRGRSSSSRSPKRSRAYRRRRSIEADLGPPPVPPRPPIGPRFAVVESVRRGRGADRWYARESTRPRDLSPPPLPPSPPIQLSQLANGTDLDDVPRIPLTPHEVDAVKPIEVPENAPLPISPPPVIPKPPRSPKRLRSNVNSTRKAPGMPPTAPVAQTSAGVRRFFPGDDDDEEEAEEQGAVMARRERMRATLGDFDEPVVEDELNPKPPSPSPPPLPPPPPSPPHIIQQNSPDHFLRQRNFRRLSRTPSPPPPPPPLAAPPPVSSLPPPSETAHRPSAAFVPQDYSESRRTTSSQTRPRHSPRRHHHREADSWSNPSRRSNHRFPNRRDLQEPPPPDAPTDPSPSSTIRNNWGTDQKAPPNSHTPHSGHYHASRQPRFETHMPPPGEAKPFVNDLPPGPTYPDPSLQNYDAPPSATSIVDPTLTFHQEQPQGVHPAPLVLSQSQPPTAGQSPFTNGRRETKEIYERLVQVGEGTYGKVYKARNIETNELVAMKRIRMEAEKDGFPITAIREIKLLQGLRHPNIVNLVEMVVSKGHVYIVFEYMDHDLSGVLHHPHIHFSEAHTKSLMWQLLRGLQYMHEQGVLHRDLKGSNILLNKSGQLKIADFGLARRFERGKEVGREGRGRGRDYTNRVITLWYKPPELLFGATVYGEEVDMWSAGAIFLELFTRRPIFQAGDEIDQLYATFKLMGTPSMTTWPEASELPWFELFKPKLEQPSRLRETFFGPEKNVKTEAGMALAERLLSLRPHDRPSAREALKCAYFTLEDPPMELPTEVLSNVKGEWHELESKRARRRRDI</sequence>
<dbReference type="GO" id="GO:0032968">
    <property type="term" value="P:positive regulation of transcription elongation by RNA polymerase II"/>
    <property type="evidence" value="ECO:0007669"/>
    <property type="project" value="TreeGrafter"/>
</dbReference>
<evidence type="ECO:0000256" key="8">
    <source>
        <dbReference type="ARBA" id="ARBA00047811"/>
    </source>
</evidence>
<organism evidence="13 14">
    <name type="scientific">Puccinia coronata f. sp. avenae</name>
    <dbReference type="NCBI Taxonomy" id="200324"/>
    <lineage>
        <taxon>Eukaryota</taxon>
        <taxon>Fungi</taxon>
        <taxon>Dikarya</taxon>
        <taxon>Basidiomycota</taxon>
        <taxon>Pucciniomycotina</taxon>
        <taxon>Pucciniomycetes</taxon>
        <taxon>Pucciniales</taxon>
        <taxon>Pucciniaceae</taxon>
        <taxon>Puccinia</taxon>
    </lineage>
</organism>
<evidence type="ECO:0000256" key="11">
    <source>
        <dbReference type="SAM" id="MobiDB-lite"/>
    </source>
</evidence>